<name>A0A061AX98_CYBFA</name>
<feature type="compositionally biased region" description="Acidic residues" evidence="3">
    <location>
        <begin position="127"/>
        <end position="149"/>
    </location>
</feature>
<dbReference type="OrthoDB" id="5783963at2759"/>
<dbReference type="EMBL" id="LK052888">
    <property type="protein sequence ID" value="CDR39339.1"/>
    <property type="molecule type" value="Genomic_DNA"/>
</dbReference>
<evidence type="ECO:0000313" key="7">
    <source>
        <dbReference type="EMBL" id="ONH65648.1"/>
    </source>
</evidence>
<dbReference type="OMA" id="INFMAPN"/>
<feature type="compositionally biased region" description="Acidic residues" evidence="3">
    <location>
        <begin position="502"/>
        <end position="514"/>
    </location>
</feature>
<reference evidence="7" key="3">
    <citation type="submission" date="2017-01" db="EMBL/GenBank/DDBJ databases">
        <authorList>
            <person name="Mah S.A."/>
            <person name="Swanson W.J."/>
            <person name="Moy G.W."/>
            <person name="Vacquier V.D."/>
        </authorList>
    </citation>
    <scope>NUCLEOTIDE SEQUENCE [LARGE SCALE GENOMIC DNA]</scope>
    <source>
        <strain evidence="7">65</strain>
    </source>
</reference>
<dbReference type="GO" id="GO:0000462">
    <property type="term" value="P:maturation of SSU-rRNA from tricistronic rRNA transcript (SSU-rRNA, 5.8S rRNA, LSU-rRNA)"/>
    <property type="evidence" value="ECO:0007669"/>
    <property type="project" value="TreeGrafter"/>
</dbReference>
<dbReference type="PANTHER" id="PTHR15565">
    <property type="entry name" value="AATF PROTEIN APOPTOSIS ANTAGONIZING TRANSCRIPTION FACTOR"/>
    <property type="match status" value="1"/>
</dbReference>
<sequence length="526" mass="59072">MAKKSLSEQIAELTKPATRDYDIEDFERGVFDQSSDEAGSGAELDDDQAKNEHYVKVSKSKLRQNNIDLRDEKYKGKTSSRKAIFESEDDDKEDSDEHNDDDSDGEDIEEASDDEESDSLSEGGDGLIDDEAEEASDDEDSEGVADSEEETSKSASSLTSSGGEISDSESDTQTGSDTEEPQDFKRNKLKELMTQERKVMLNRISTSTQTDALKGFAVISQQRQFDNIIDARIKLQKAVQSANALPLNNETFEEFQESNSEELQAQATNSLTTLLDALLSLRTKIYNKEKVMKEPLKLTIKKRTLSEYLSETENLDAILKKNREQVLTKWSHKVQSASGAQALNASKFKALNQGSAQQVESNLMDMDRLVKRTRLNRRNVVPMGRIEDEEMEDDTNAEKSHIDRSLKEDPDVFDDEDFYRVLLNDLVNKKLTEGAPSGGLVITKTKVKKNVDTKASKGRKLKYTVQEPIQNYEAPNGSFKWDDLQIDEFFAGLLGQRVDFAEGSDDDSSEDEEKEMLKQDGVKLFG</sequence>
<dbReference type="EMBL" id="MPUK01000010">
    <property type="protein sequence ID" value="ONH65648.1"/>
    <property type="molecule type" value="Genomic_DNA"/>
</dbReference>
<reference evidence="6" key="1">
    <citation type="journal article" date="2014" name="Genome Announc.">
        <title>Genome sequence of the yeast Cyberlindnera fabianii (Hansenula fabianii).</title>
        <authorList>
            <person name="Freel K.C."/>
            <person name="Sarilar V."/>
            <person name="Neuveglise C."/>
            <person name="Devillers H."/>
            <person name="Friedrich A."/>
            <person name="Schacherer J."/>
        </authorList>
    </citation>
    <scope>NUCLEOTIDE SEQUENCE</scope>
    <source>
        <strain evidence="6">YJS4271</strain>
    </source>
</reference>
<evidence type="ECO:0000256" key="2">
    <source>
        <dbReference type="ARBA" id="ARBA00013850"/>
    </source>
</evidence>
<dbReference type="AlphaFoldDB" id="A0A061AX98"/>
<feature type="region of interest" description="Disordered" evidence="3">
    <location>
        <begin position="501"/>
        <end position="526"/>
    </location>
</feature>
<proteinExistence type="inferred from homology"/>
<feature type="domain" description="AATF leucine zipper-containing" evidence="5">
    <location>
        <begin position="211"/>
        <end position="333"/>
    </location>
</feature>
<evidence type="ECO:0000259" key="5">
    <source>
        <dbReference type="Pfam" id="PF13339"/>
    </source>
</evidence>
<accession>A0A061AX98</accession>
<dbReference type="Proteomes" id="UP000189513">
    <property type="component" value="Unassembled WGS sequence"/>
</dbReference>
<feature type="compositionally biased region" description="Low complexity" evidence="3">
    <location>
        <begin position="153"/>
        <end position="165"/>
    </location>
</feature>
<dbReference type="InterPro" id="IPR012617">
    <property type="entry name" value="AATF_C"/>
</dbReference>
<evidence type="ECO:0000259" key="4">
    <source>
        <dbReference type="Pfam" id="PF08164"/>
    </source>
</evidence>
<feature type="compositionally biased region" description="Basic and acidic residues" evidence="3">
    <location>
        <begin position="17"/>
        <end position="30"/>
    </location>
</feature>
<gene>
    <name evidence="7" type="ORF">BON22_4515</name>
    <name evidence="6" type="ORF">CYFA0S_03e02300g</name>
</gene>
<feature type="compositionally biased region" description="Basic and acidic residues" evidence="3">
    <location>
        <begin position="515"/>
        <end position="526"/>
    </location>
</feature>
<feature type="domain" description="Apoptosis-antagonizing transcription factor C-terminal" evidence="4">
    <location>
        <begin position="419"/>
        <end position="494"/>
    </location>
</feature>
<dbReference type="Pfam" id="PF13339">
    <property type="entry name" value="AATF-Che1"/>
    <property type="match status" value="1"/>
</dbReference>
<dbReference type="Pfam" id="PF08164">
    <property type="entry name" value="TRAUB"/>
    <property type="match status" value="1"/>
</dbReference>
<dbReference type="InterPro" id="IPR039223">
    <property type="entry name" value="AATF/Bfr2"/>
</dbReference>
<organism evidence="6">
    <name type="scientific">Cyberlindnera fabianii</name>
    <name type="common">Yeast</name>
    <name type="synonym">Hansenula fabianii</name>
    <dbReference type="NCBI Taxonomy" id="36022"/>
    <lineage>
        <taxon>Eukaryota</taxon>
        <taxon>Fungi</taxon>
        <taxon>Dikarya</taxon>
        <taxon>Ascomycota</taxon>
        <taxon>Saccharomycotina</taxon>
        <taxon>Saccharomycetes</taxon>
        <taxon>Phaffomycetales</taxon>
        <taxon>Phaffomycetaceae</taxon>
        <taxon>Cyberlindnera</taxon>
    </lineage>
</organism>
<keyword evidence="8" id="KW-1185">Reference proteome</keyword>
<evidence type="ECO:0000313" key="6">
    <source>
        <dbReference type="EMBL" id="CDR39339.1"/>
    </source>
</evidence>
<feature type="compositionally biased region" description="Acidic residues" evidence="3">
    <location>
        <begin position="86"/>
        <end position="119"/>
    </location>
</feature>
<evidence type="ECO:0000256" key="1">
    <source>
        <dbReference type="ARBA" id="ARBA00008966"/>
    </source>
</evidence>
<dbReference type="GO" id="GO:0005730">
    <property type="term" value="C:nucleolus"/>
    <property type="evidence" value="ECO:0007669"/>
    <property type="project" value="TreeGrafter"/>
</dbReference>
<dbReference type="InterPro" id="IPR025160">
    <property type="entry name" value="AATF"/>
</dbReference>
<dbReference type="PANTHER" id="PTHR15565:SF0">
    <property type="entry name" value="PROTEIN AATF"/>
    <property type="match status" value="1"/>
</dbReference>
<comment type="similarity">
    <text evidence="1">Belongs to the AATF family.</text>
</comment>
<evidence type="ECO:0000313" key="8">
    <source>
        <dbReference type="Proteomes" id="UP000189513"/>
    </source>
</evidence>
<evidence type="ECO:0000256" key="3">
    <source>
        <dbReference type="SAM" id="MobiDB-lite"/>
    </source>
</evidence>
<feature type="region of interest" description="Disordered" evidence="3">
    <location>
        <begin position="1"/>
        <end position="189"/>
    </location>
</feature>
<reference evidence="8" key="2">
    <citation type="journal article" date="2017" name="Genome Announc.">
        <title>Genome sequences of Cyberlindnera fabianii 65, Pichia kudriavzevii 129, and Saccharomyces cerevisiae 131 isolated from fermented masau fruits in Zimbabwe.</title>
        <authorList>
            <person name="van Rijswijck I.M.H."/>
            <person name="Derks M.F.L."/>
            <person name="Abee T."/>
            <person name="de Ridder D."/>
            <person name="Smid E.J."/>
        </authorList>
    </citation>
    <scope>NUCLEOTIDE SEQUENCE [LARGE SCALE GENOMIC DNA]</scope>
    <source>
        <strain evidence="8">65</strain>
    </source>
</reference>
<dbReference type="STRING" id="36022.A0A061AX98"/>
<protein>
    <recommendedName>
        <fullName evidence="2">Protein BFR2</fullName>
    </recommendedName>
</protein>
<dbReference type="VEuPathDB" id="FungiDB:BON22_4515"/>